<sequence>MQCWRVSMPFITTMRKIILDFDRLFAVSMDIHQASPSWELKEFSTNRNSEENNCGTVSGLKFNKGIRFQKAETPDYGCESRTEKNIQCWRVSMPFFTTMLKIILDSDRLLVVSMDIHQAFSSLKLKVS</sequence>
<gene>
    <name evidence="1" type="ORF">NPIL_413361</name>
</gene>
<dbReference type="AlphaFoldDB" id="A0A8X6UD90"/>
<reference evidence="1" key="1">
    <citation type="submission" date="2020-08" db="EMBL/GenBank/DDBJ databases">
        <title>Multicomponent nature underlies the extraordinary mechanical properties of spider dragline silk.</title>
        <authorList>
            <person name="Kono N."/>
            <person name="Nakamura H."/>
            <person name="Mori M."/>
            <person name="Yoshida Y."/>
            <person name="Ohtoshi R."/>
            <person name="Malay A.D."/>
            <person name="Moran D.A.P."/>
            <person name="Tomita M."/>
            <person name="Numata K."/>
            <person name="Arakawa K."/>
        </authorList>
    </citation>
    <scope>NUCLEOTIDE SEQUENCE</scope>
</reference>
<organism evidence="1 2">
    <name type="scientific">Nephila pilipes</name>
    <name type="common">Giant wood spider</name>
    <name type="synonym">Nephila maculata</name>
    <dbReference type="NCBI Taxonomy" id="299642"/>
    <lineage>
        <taxon>Eukaryota</taxon>
        <taxon>Metazoa</taxon>
        <taxon>Ecdysozoa</taxon>
        <taxon>Arthropoda</taxon>
        <taxon>Chelicerata</taxon>
        <taxon>Arachnida</taxon>
        <taxon>Araneae</taxon>
        <taxon>Araneomorphae</taxon>
        <taxon>Entelegynae</taxon>
        <taxon>Araneoidea</taxon>
        <taxon>Nephilidae</taxon>
        <taxon>Nephila</taxon>
    </lineage>
</organism>
<comment type="caution">
    <text evidence="1">The sequence shown here is derived from an EMBL/GenBank/DDBJ whole genome shotgun (WGS) entry which is preliminary data.</text>
</comment>
<evidence type="ECO:0000313" key="1">
    <source>
        <dbReference type="EMBL" id="GFU19620.1"/>
    </source>
</evidence>
<proteinExistence type="predicted"/>
<keyword evidence="2" id="KW-1185">Reference proteome</keyword>
<protein>
    <submittedName>
        <fullName evidence="1">Uncharacterized protein</fullName>
    </submittedName>
</protein>
<evidence type="ECO:0000313" key="2">
    <source>
        <dbReference type="Proteomes" id="UP000887013"/>
    </source>
</evidence>
<dbReference type="Proteomes" id="UP000887013">
    <property type="component" value="Unassembled WGS sequence"/>
</dbReference>
<accession>A0A8X6UD90</accession>
<dbReference type="EMBL" id="BMAW01080439">
    <property type="protein sequence ID" value="GFU19620.1"/>
    <property type="molecule type" value="Genomic_DNA"/>
</dbReference>
<name>A0A8X6UD90_NEPPI</name>